<evidence type="ECO:0000313" key="4">
    <source>
        <dbReference type="Proteomes" id="UP001237642"/>
    </source>
</evidence>
<dbReference type="InterPro" id="IPR008984">
    <property type="entry name" value="SMAD_FHA_dom_sf"/>
</dbReference>
<dbReference type="CDD" id="cd22687">
    <property type="entry name" value="FHA_MCRS1"/>
    <property type="match status" value="1"/>
</dbReference>
<dbReference type="PROSITE" id="PS50006">
    <property type="entry name" value="FHA_DOMAIN"/>
    <property type="match status" value="1"/>
</dbReference>
<keyword evidence="4" id="KW-1185">Reference proteome</keyword>
<dbReference type="SUPFAM" id="SSF49879">
    <property type="entry name" value="SMAD/FHA domain"/>
    <property type="match status" value="1"/>
</dbReference>
<feature type="region of interest" description="Disordered" evidence="1">
    <location>
        <begin position="704"/>
        <end position="724"/>
    </location>
</feature>
<evidence type="ECO:0000313" key="3">
    <source>
        <dbReference type="EMBL" id="KAK1357980.1"/>
    </source>
</evidence>
<dbReference type="Pfam" id="PF00498">
    <property type="entry name" value="FHA"/>
    <property type="match status" value="1"/>
</dbReference>
<dbReference type="Gene3D" id="2.60.200.20">
    <property type="match status" value="1"/>
</dbReference>
<dbReference type="GO" id="GO:0045944">
    <property type="term" value="P:positive regulation of transcription by RNA polymerase II"/>
    <property type="evidence" value="ECO:0007669"/>
    <property type="project" value="TreeGrafter"/>
</dbReference>
<dbReference type="InterPro" id="IPR000253">
    <property type="entry name" value="FHA_dom"/>
</dbReference>
<dbReference type="Pfam" id="PF13325">
    <property type="entry name" value="MCRS_N"/>
    <property type="match status" value="1"/>
</dbReference>
<dbReference type="Proteomes" id="UP001237642">
    <property type="component" value="Unassembled WGS sequence"/>
</dbReference>
<dbReference type="GO" id="GO:0071339">
    <property type="term" value="C:MLL1 complex"/>
    <property type="evidence" value="ECO:0007669"/>
    <property type="project" value="InterPro"/>
</dbReference>
<dbReference type="AlphaFoldDB" id="A0AAD8GZ10"/>
<feature type="region of interest" description="Disordered" evidence="1">
    <location>
        <begin position="564"/>
        <end position="587"/>
    </location>
</feature>
<dbReference type="InterPro" id="IPR025999">
    <property type="entry name" value="MCRS_N"/>
</dbReference>
<dbReference type="PANTHER" id="PTHR13233:SF0">
    <property type="entry name" value="MICROSPHERULE PROTEIN 1"/>
    <property type="match status" value="1"/>
</dbReference>
<dbReference type="GO" id="GO:0002151">
    <property type="term" value="F:G-quadruplex RNA binding"/>
    <property type="evidence" value="ECO:0007669"/>
    <property type="project" value="InterPro"/>
</dbReference>
<dbReference type="EMBL" id="JAUIZM010000011">
    <property type="protein sequence ID" value="KAK1357980.1"/>
    <property type="molecule type" value="Genomic_DNA"/>
</dbReference>
<name>A0AAD8GZ10_9APIA</name>
<evidence type="ECO:0000259" key="2">
    <source>
        <dbReference type="PROSITE" id="PS50006"/>
    </source>
</evidence>
<gene>
    <name evidence="3" type="ORF">POM88_051236</name>
</gene>
<reference evidence="3" key="1">
    <citation type="submission" date="2023-02" db="EMBL/GenBank/DDBJ databases">
        <title>Genome of toxic invasive species Heracleum sosnowskyi carries increased number of genes despite the absence of recent whole-genome duplications.</title>
        <authorList>
            <person name="Schelkunov M."/>
            <person name="Shtratnikova V."/>
            <person name="Makarenko M."/>
            <person name="Klepikova A."/>
            <person name="Omelchenko D."/>
            <person name="Novikova G."/>
            <person name="Obukhova E."/>
            <person name="Bogdanov V."/>
            <person name="Penin A."/>
            <person name="Logacheva M."/>
        </authorList>
    </citation>
    <scope>NUCLEOTIDE SEQUENCE</scope>
    <source>
        <strain evidence="3">Hsosn_3</strain>
        <tissue evidence="3">Leaf</tissue>
    </source>
</reference>
<dbReference type="SMART" id="SM00240">
    <property type="entry name" value="FHA"/>
    <property type="match status" value="1"/>
</dbReference>
<organism evidence="3 4">
    <name type="scientific">Heracleum sosnowskyi</name>
    <dbReference type="NCBI Taxonomy" id="360622"/>
    <lineage>
        <taxon>Eukaryota</taxon>
        <taxon>Viridiplantae</taxon>
        <taxon>Streptophyta</taxon>
        <taxon>Embryophyta</taxon>
        <taxon>Tracheophyta</taxon>
        <taxon>Spermatophyta</taxon>
        <taxon>Magnoliopsida</taxon>
        <taxon>eudicotyledons</taxon>
        <taxon>Gunneridae</taxon>
        <taxon>Pentapetalae</taxon>
        <taxon>asterids</taxon>
        <taxon>campanulids</taxon>
        <taxon>Apiales</taxon>
        <taxon>Apiaceae</taxon>
        <taxon>Apioideae</taxon>
        <taxon>apioid superclade</taxon>
        <taxon>Tordylieae</taxon>
        <taxon>Tordyliinae</taxon>
        <taxon>Heracleum</taxon>
    </lineage>
</organism>
<dbReference type="GO" id="GO:0031011">
    <property type="term" value="C:Ino80 complex"/>
    <property type="evidence" value="ECO:0007669"/>
    <property type="project" value="InterPro"/>
</dbReference>
<dbReference type="GO" id="GO:0044545">
    <property type="term" value="C:NSL complex"/>
    <property type="evidence" value="ECO:0007669"/>
    <property type="project" value="TreeGrafter"/>
</dbReference>
<reference evidence="3" key="2">
    <citation type="submission" date="2023-05" db="EMBL/GenBank/DDBJ databases">
        <authorList>
            <person name="Schelkunov M.I."/>
        </authorList>
    </citation>
    <scope>NUCLEOTIDE SEQUENCE</scope>
    <source>
        <strain evidence="3">Hsosn_3</strain>
        <tissue evidence="3">Leaf</tissue>
    </source>
</reference>
<sequence>MAVTEPIQTSSAPWIPEDDLLLKNSIEAGASLEALAKGAVQFSRAYTFRELRDRWHSLLYDPDVSAQASSRMMELELSGPNSSSKISRSENAKSSVVTAKRKMVSIRKQYNAMRKRLRCELFNSSDIGFLEPNMHDSNGHAGDFHEHVTHNNGPADTNCMLRDSFQLQDSDFDILNQVFPPEADDIGTTTVVDDPGNVYQTQGQNLIDDNHSIATMREGNLYGFPQNISPLIGDHGRRSIESNVGHETVSHMLANDSMDFEKIIDSDTQVPLLKLPGNKHFEADNSNMKRSLAFHSTNEPPQMGSGFAVRHINSPDSDGSVSLHTMGFSSSMPRLPLWKTMEDISVPAMPVHMHNGEISPSVEAALALPGTNEQRGESSSGLDILQSGPLLRESDIGNCFSSGAVSEVEFADLSDSLLNFPTEDELMFMNVDGKDKIDKSCYGNVNSSMVSSAGDAQKGGLCNTEPNELNNLKPCTKLVSTARCGFSSPCVIEKENITKSLNDDCRQSILPSEVNSASTSMLPPDYSQLYEENICCVLNTEDTEIPCNDDIFLLIHPSTSFAPARKSYTTDPADPASSADEKDNERGLKLAKAKDPTISHALSPKMGTHKLTGSFNSLMTAGCKVTSQVPDSKSLILKPGEVGKTIRDPVQNRSAVATNAPAAYTADRVQEQDVVKVESRVSVNPSTSREPALIAEAGSVEVALPKSVDNPSASDQDESESEYDVPYSSDIEAMILEMDLGPHDQDSHSIRQDEDAKKKIIRLEQCARASLQRMMSSHGALAFLYGRHLKHYIKKPEVLLGRSTGDVDVDIDLRKEGRANKISRRQATIKMETNGSFFLKNLGKSSISVNGKAVGSEQSMHLSSSCLIEIKGMSFVFEINHKYVRRYLDTVMEEANLRPANMNGRVDMKHGSC</sequence>
<comment type="caution">
    <text evidence="3">The sequence shown here is derived from an EMBL/GenBank/DDBJ whole genome shotgun (WGS) entry which is preliminary data.</text>
</comment>
<evidence type="ECO:0000256" key="1">
    <source>
        <dbReference type="SAM" id="MobiDB-lite"/>
    </source>
</evidence>
<protein>
    <submittedName>
        <fullName evidence="3">Microspherule protein</fullName>
    </submittedName>
</protein>
<feature type="domain" description="FHA" evidence="2">
    <location>
        <begin position="798"/>
        <end position="854"/>
    </location>
</feature>
<proteinExistence type="predicted"/>
<accession>A0AAD8GZ10</accession>
<dbReference type="PANTHER" id="PTHR13233">
    <property type="entry name" value="MICROSPHERULE PROTEIN 1"/>
    <property type="match status" value="1"/>
</dbReference>
<dbReference type="InterPro" id="IPR037912">
    <property type="entry name" value="MCRS1"/>
</dbReference>